<dbReference type="InterPro" id="IPR050372">
    <property type="entry name" value="Neurexin-related_CASP"/>
</dbReference>
<feature type="domain" description="Laminin G" evidence="4">
    <location>
        <begin position="1"/>
        <end position="179"/>
    </location>
</feature>
<evidence type="ECO:0000313" key="5">
    <source>
        <dbReference type="EMBL" id="PNJ26370.1"/>
    </source>
</evidence>
<comment type="caution">
    <text evidence="2">Lacks conserved residue(s) required for the propagation of feature annotation.</text>
</comment>
<sequence>RDVTLTREMITLSFRTTRTPSLLLYVSSFYEEYLSVILANNGSLQIRYKLDRHQNPDAFTFDFKNMADGQLHRVKINREEAVVMAEVNQSAKKQVILSSGTEFNALKSLILGKVLGRSGPADEGEPLVNADRRDSAVIGGVIAVVIFILLCITAIAIRIYQQRKLRKENESKVSKKEEC</sequence>
<dbReference type="Gene3D" id="2.60.120.200">
    <property type="match status" value="1"/>
</dbReference>
<gene>
    <name evidence="5" type="ORF">CR201_G0038818</name>
</gene>
<keyword evidence="3" id="KW-0812">Transmembrane</keyword>
<dbReference type="PANTHER" id="PTHR15036:SF36">
    <property type="entry name" value="CONTACTIN-ASSOCIATED PROTEIN-LIKE 3-RELATED"/>
    <property type="match status" value="1"/>
</dbReference>
<reference evidence="5" key="1">
    <citation type="submission" date="2017-12" db="EMBL/GenBank/DDBJ databases">
        <title>High-resolution comparative analysis of great ape genomes.</title>
        <authorList>
            <person name="Pollen A."/>
            <person name="Hastie A."/>
            <person name="Hormozdiari F."/>
            <person name="Dougherty M."/>
            <person name="Liu R."/>
            <person name="Chaisson M."/>
            <person name="Hoppe E."/>
            <person name="Hill C."/>
            <person name="Pang A."/>
            <person name="Hillier L."/>
            <person name="Baker C."/>
            <person name="Armstrong J."/>
            <person name="Shendure J."/>
            <person name="Paten B."/>
            <person name="Wilson R."/>
            <person name="Chao H."/>
            <person name="Schneider V."/>
            <person name="Ventura M."/>
            <person name="Kronenberg Z."/>
            <person name="Murali S."/>
            <person name="Gordon D."/>
            <person name="Cantsilieris S."/>
            <person name="Munson K."/>
            <person name="Nelson B."/>
            <person name="Raja A."/>
            <person name="Underwood J."/>
            <person name="Diekhans M."/>
            <person name="Fiddes I."/>
            <person name="Haussler D."/>
            <person name="Eichler E."/>
        </authorList>
    </citation>
    <scope>NUCLEOTIDE SEQUENCE [LARGE SCALE GENOMIC DNA]</scope>
    <source>
        <strain evidence="5">Susie</strain>
    </source>
</reference>
<evidence type="ECO:0000256" key="3">
    <source>
        <dbReference type="SAM" id="Phobius"/>
    </source>
</evidence>
<accession>A0A2J8T023</accession>
<evidence type="ECO:0000259" key="4">
    <source>
        <dbReference type="PROSITE" id="PS50025"/>
    </source>
</evidence>
<keyword evidence="1" id="KW-0677">Repeat</keyword>
<name>A0A2J8T023_PONAB</name>
<organism evidence="5">
    <name type="scientific">Pongo abelii</name>
    <name type="common">Sumatran orangutan</name>
    <name type="synonym">Pongo pygmaeus abelii</name>
    <dbReference type="NCBI Taxonomy" id="9601"/>
    <lineage>
        <taxon>Eukaryota</taxon>
        <taxon>Metazoa</taxon>
        <taxon>Chordata</taxon>
        <taxon>Craniata</taxon>
        <taxon>Vertebrata</taxon>
        <taxon>Euteleostomi</taxon>
        <taxon>Mammalia</taxon>
        <taxon>Eutheria</taxon>
        <taxon>Euarchontoglires</taxon>
        <taxon>Primates</taxon>
        <taxon>Haplorrhini</taxon>
        <taxon>Catarrhini</taxon>
        <taxon>Hominidae</taxon>
        <taxon>Pongo</taxon>
    </lineage>
</organism>
<feature type="non-terminal residue" evidence="5">
    <location>
        <position position="1"/>
    </location>
</feature>
<comment type="caution">
    <text evidence="5">The sequence shown here is derived from an EMBL/GenBank/DDBJ whole genome shotgun (WGS) entry which is preliminary data.</text>
</comment>
<dbReference type="AlphaFoldDB" id="A0A2J8T023"/>
<dbReference type="EMBL" id="NDHI03003533">
    <property type="protein sequence ID" value="PNJ26370.1"/>
    <property type="molecule type" value="Genomic_DNA"/>
</dbReference>
<dbReference type="SUPFAM" id="SSF49899">
    <property type="entry name" value="Concanavalin A-like lectins/glucanases"/>
    <property type="match status" value="1"/>
</dbReference>
<protein>
    <submittedName>
        <fullName evidence="5">CNTNAP3B isoform 8</fullName>
    </submittedName>
</protein>
<keyword evidence="3" id="KW-1133">Transmembrane helix</keyword>
<feature type="transmembrane region" description="Helical" evidence="3">
    <location>
        <begin position="136"/>
        <end position="157"/>
    </location>
</feature>
<dbReference type="InterPro" id="IPR001791">
    <property type="entry name" value="Laminin_G"/>
</dbReference>
<dbReference type="Pfam" id="PF02210">
    <property type="entry name" value="Laminin_G_2"/>
    <property type="match status" value="1"/>
</dbReference>
<dbReference type="PANTHER" id="PTHR15036">
    <property type="entry name" value="PIKACHURIN-LIKE PROTEIN"/>
    <property type="match status" value="1"/>
</dbReference>
<evidence type="ECO:0000256" key="1">
    <source>
        <dbReference type="ARBA" id="ARBA00022737"/>
    </source>
</evidence>
<proteinExistence type="predicted"/>
<dbReference type="CDD" id="cd00110">
    <property type="entry name" value="LamG"/>
    <property type="match status" value="1"/>
</dbReference>
<keyword evidence="3" id="KW-0472">Membrane</keyword>
<dbReference type="InterPro" id="IPR013320">
    <property type="entry name" value="ConA-like_dom_sf"/>
</dbReference>
<evidence type="ECO:0000256" key="2">
    <source>
        <dbReference type="PROSITE-ProRule" id="PRU00122"/>
    </source>
</evidence>
<dbReference type="PROSITE" id="PS50025">
    <property type="entry name" value="LAM_G_DOMAIN"/>
    <property type="match status" value="1"/>
</dbReference>